<dbReference type="Proteomes" id="UP000050277">
    <property type="component" value="Unassembled WGS sequence"/>
</dbReference>
<protein>
    <submittedName>
        <fullName evidence="2">Uncharacterized protein</fullName>
    </submittedName>
</protein>
<dbReference type="OrthoDB" id="9855569at2"/>
<dbReference type="EMBL" id="LGKP01000019">
    <property type="protein sequence ID" value="KPL87045.1"/>
    <property type="molecule type" value="Genomic_DNA"/>
</dbReference>
<accession>A0A0P6XUF7</accession>
<gene>
    <name evidence="2" type="ORF">SE18_11175</name>
</gene>
<evidence type="ECO:0000313" key="3">
    <source>
        <dbReference type="Proteomes" id="UP000050277"/>
    </source>
</evidence>
<feature type="region of interest" description="Disordered" evidence="1">
    <location>
        <begin position="35"/>
        <end position="72"/>
    </location>
</feature>
<comment type="caution">
    <text evidence="2">The sequence shown here is derived from an EMBL/GenBank/DDBJ whole genome shotgun (WGS) entry which is preliminary data.</text>
</comment>
<dbReference type="RefSeq" id="WP_054534537.1">
    <property type="nucleotide sequence ID" value="NZ_LGKP01000019.1"/>
</dbReference>
<dbReference type="AlphaFoldDB" id="A0A0P6XUF7"/>
<keyword evidence="3" id="KW-1185">Reference proteome</keyword>
<reference evidence="2 3" key="1">
    <citation type="submission" date="2015-07" db="EMBL/GenBank/DDBJ databases">
        <title>Whole genome sequence of Herpetosiphon geysericola DSM 7119.</title>
        <authorList>
            <person name="Hemp J."/>
            <person name="Ward L.M."/>
            <person name="Pace L.A."/>
            <person name="Fischer W.W."/>
        </authorList>
    </citation>
    <scope>NUCLEOTIDE SEQUENCE [LARGE SCALE GENOMIC DNA]</scope>
    <source>
        <strain evidence="2 3">DSM 7119</strain>
    </source>
</reference>
<name>A0A0P6XUF7_9CHLR</name>
<organism evidence="2 3">
    <name type="scientific">Herpetosiphon geysericola</name>
    <dbReference type="NCBI Taxonomy" id="70996"/>
    <lineage>
        <taxon>Bacteria</taxon>
        <taxon>Bacillati</taxon>
        <taxon>Chloroflexota</taxon>
        <taxon>Chloroflexia</taxon>
        <taxon>Herpetosiphonales</taxon>
        <taxon>Herpetosiphonaceae</taxon>
        <taxon>Herpetosiphon</taxon>
    </lineage>
</organism>
<proteinExistence type="predicted"/>
<evidence type="ECO:0000256" key="1">
    <source>
        <dbReference type="SAM" id="MobiDB-lite"/>
    </source>
</evidence>
<sequence>MSDQLFKDADDFERTYVGDQASDATVVPPVAPNPAFENGVMPTPPLYIDRDGLQAAPLPLDEPNPNERREDD</sequence>
<evidence type="ECO:0000313" key="2">
    <source>
        <dbReference type="EMBL" id="KPL87045.1"/>
    </source>
</evidence>